<keyword evidence="5" id="KW-1185">Reference proteome</keyword>
<organism evidence="1 5">
    <name type="scientific">Ficus carica</name>
    <name type="common">Common fig</name>
    <dbReference type="NCBI Taxonomy" id="3494"/>
    <lineage>
        <taxon>Eukaryota</taxon>
        <taxon>Viridiplantae</taxon>
        <taxon>Streptophyta</taxon>
        <taxon>Embryophyta</taxon>
        <taxon>Tracheophyta</taxon>
        <taxon>Spermatophyta</taxon>
        <taxon>Magnoliopsida</taxon>
        <taxon>eudicotyledons</taxon>
        <taxon>Gunneridae</taxon>
        <taxon>Pentapetalae</taxon>
        <taxon>rosids</taxon>
        <taxon>fabids</taxon>
        <taxon>Rosales</taxon>
        <taxon>Moraceae</taxon>
        <taxon>Ficeae</taxon>
        <taxon>Ficus</taxon>
    </lineage>
</organism>
<evidence type="ECO:0000313" key="5">
    <source>
        <dbReference type="Proteomes" id="UP001187192"/>
    </source>
</evidence>
<name>A0AA87Z264_FICCA</name>
<reference evidence="1" key="1">
    <citation type="submission" date="2023-07" db="EMBL/GenBank/DDBJ databases">
        <title>draft genome sequence of fig (Ficus carica).</title>
        <authorList>
            <person name="Takahashi T."/>
            <person name="Nishimura K."/>
        </authorList>
    </citation>
    <scope>NUCLEOTIDE SEQUENCE</scope>
</reference>
<gene>
    <name evidence="1" type="ORF">TIFTF001_049420</name>
    <name evidence="2" type="ORF">TIFTF001_049423</name>
    <name evidence="3" type="ORF">TIFTF001_049428</name>
    <name evidence="4" type="ORF">TIFTF001_049431</name>
</gene>
<sequence length="161" mass="17793">MPGFETLLRNPGTNGVSACKGRVDPVWARPILVGTRSWDLTLWSGYRQSLVSARADFVDPVRARPILVGARLWDLALRSGDQRSWCLQGQSGSYSDTSNTDRHPVMGSNSVVRGPTELSVCEGRFCGRVLGTEDLLFSLDTQVVKSFYGERDKTVYIIPRG</sequence>
<dbReference type="EMBL" id="BTGU01007109">
    <property type="protein sequence ID" value="GMN28138.1"/>
    <property type="molecule type" value="Genomic_DNA"/>
</dbReference>
<comment type="caution">
    <text evidence="1">The sequence shown here is derived from an EMBL/GenBank/DDBJ whole genome shotgun (WGS) entry which is preliminary data.</text>
</comment>
<evidence type="ECO:0000313" key="4">
    <source>
        <dbReference type="EMBL" id="GMN28176.1"/>
    </source>
</evidence>
<evidence type="ECO:0000313" key="1">
    <source>
        <dbReference type="EMBL" id="GMN28102.1"/>
    </source>
</evidence>
<proteinExistence type="predicted"/>
<dbReference type="EMBL" id="BTGU01007111">
    <property type="protein sequence ID" value="GMN28176.1"/>
    <property type="molecule type" value="Genomic_DNA"/>
</dbReference>
<evidence type="ECO:0000313" key="2">
    <source>
        <dbReference type="EMBL" id="GMN28138.1"/>
    </source>
</evidence>
<evidence type="ECO:0000313" key="3">
    <source>
        <dbReference type="EMBL" id="GMN28148.1"/>
    </source>
</evidence>
<protein>
    <submittedName>
        <fullName evidence="1">Uncharacterized protein</fullName>
    </submittedName>
</protein>
<accession>A0AA87Z264</accession>
<dbReference type="EMBL" id="BTGU01007110">
    <property type="protein sequence ID" value="GMN28148.1"/>
    <property type="molecule type" value="Genomic_DNA"/>
</dbReference>
<dbReference type="EMBL" id="BTGU01007108">
    <property type="protein sequence ID" value="GMN28102.1"/>
    <property type="molecule type" value="Genomic_DNA"/>
</dbReference>
<dbReference type="Proteomes" id="UP001187192">
    <property type="component" value="Unassembled WGS sequence"/>
</dbReference>
<dbReference type="AlphaFoldDB" id="A0AA87Z264"/>